<dbReference type="EMBL" id="CADCVQ010000089">
    <property type="protein sequence ID" value="CAA9504578.1"/>
    <property type="molecule type" value="Genomic_DNA"/>
</dbReference>
<dbReference type="EC" id="6.5.1.2" evidence="3"/>
<dbReference type="InterPro" id="IPR001357">
    <property type="entry name" value="BRCT_dom"/>
</dbReference>
<feature type="region of interest" description="Disordered" evidence="1">
    <location>
        <begin position="1"/>
        <end position="42"/>
    </location>
</feature>
<dbReference type="Gene3D" id="3.40.50.10190">
    <property type="entry name" value="BRCT domain"/>
    <property type="match status" value="1"/>
</dbReference>
<feature type="compositionally biased region" description="Polar residues" evidence="1">
    <location>
        <begin position="83"/>
        <end position="94"/>
    </location>
</feature>
<feature type="region of interest" description="Disordered" evidence="1">
    <location>
        <begin position="75"/>
        <end position="94"/>
    </location>
</feature>
<sequence length="94" mass="9839">MSVPLRTACRQDLRPDGTLPDLTREEATERIESAGGRVTSGVSKKTDYVVAGASPGTKLAKAERLGVPVLDEAGLLAPPAGQTPASRTRPLTRT</sequence>
<evidence type="ECO:0000259" key="2">
    <source>
        <dbReference type="PROSITE" id="PS50172"/>
    </source>
</evidence>
<accession>A0A6J4ST53</accession>
<dbReference type="CDD" id="cd17748">
    <property type="entry name" value="BRCT_DNA_ligase_like"/>
    <property type="match status" value="1"/>
</dbReference>
<reference evidence="3" key="1">
    <citation type="submission" date="2020-02" db="EMBL/GenBank/DDBJ databases">
        <authorList>
            <person name="Meier V. D."/>
        </authorList>
    </citation>
    <scope>NUCLEOTIDE SEQUENCE</scope>
    <source>
        <strain evidence="3">AVDCRST_MAG67</strain>
    </source>
</reference>
<organism evidence="3">
    <name type="scientific">uncultured Solirubrobacteraceae bacterium</name>
    <dbReference type="NCBI Taxonomy" id="1162706"/>
    <lineage>
        <taxon>Bacteria</taxon>
        <taxon>Bacillati</taxon>
        <taxon>Actinomycetota</taxon>
        <taxon>Thermoleophilia</taxon>
        <taxon>Solirubrobacterales</taxon>
        <taxon>Solirubrobacteraceae</taxon>
        <taxon>environmental samples</taxon>
    </lineage>
</organism>
<dbReference type="SUPFAM" id="SSF52113">
    <property type="entry name" value="BRCT domain"/>
    <property type="match status" value="1"/>
</dbReference>
<keyword evidence="3" id="KW-0436">Ligase</keyword>
<feature type="domain" description="BRCT" evidence="2">
    <location>
        <begin position="17"/>
        <end position="76"/>
    </location>
</feature>
<dbReference type="PROSITE" id="PS50172">
    <property type="entry name" value="BRCT"/>
    <property type="match status" value="1"/>
</dbReference>
<proteinExistence type="predicted"/>
<evidence type="ECO:0000256" key="1">
    <source>
        <dbReference type="SAM" id="MobiDB-lite"/>
    </source>
</evidence>
<gene>
    <name evidence="3" type="ORF">AVDCRST_MAG67-2242</name>
</gene>
<name>A0A6J4ST53_9ACTN</name>
<dbReference type="Pfam" id="PF00533">
    <property type="entry name" value="BRCT"/>
    <property type="match status" value="1"/>
</dbReference>
<dbReference type="InterPro" id="IPR036420">
    <property type="entry name" value="BRCT_dom_sf"/>
</dbReference>
<dbReference type="AlphaFoldDB" id="A0A6J4ST53"/>
<evidence type="ECO:0000313" key="3">
    <source>
        <dbReference type="EMBL" id="CAA9504578.1"/>
    </source>
</evidence>
<feature type="compositionally biased region" description="Basic and acidic residues" evidence="1">
    <location>
        <begin position="22"/>
        <end position="32"/>
    </location>
</feature>
<dbReference type="GO" id="GO:0003911">
    <property type="term" value="F:DNA ligase (NAD+) activity"/>
    <property type="evidence" value="ECO:0007669"/>
    <property type="project" value="UniProtKB-EC"/>
</dbReference>
<protein>
    <submittedName>
        <fullName evidence="3">DNA ligase (NAD(+))</fullName>
        <ecNumber evidence="3">6.5.1.2</ecNumber>
    </submittedName>
</protein>